<dbReference type="AlphaFoldDB" id="B0VJD9"/>
<dbReference type="HOGENOM" id="CLU_3287118_0_0_0"/>
<evidence type="ECO:0000313" key="1">
    <source>
        <dbReference type="EMBL" id="CAO81593.1"/>
    </source>
</evidence>
<proteinExistence type="predicted"/>
<name>B0VJD9_CLOAI</name>
<dbReference type="EMBL" id="CU466930">
    <property type="protein sequence ID" value="CAO81593.1"/>
    <property type="molecule type" value="Genomic_DNA"/>
</dbReference>
<sequence>MTKKPRNYIWAKDFWKALLSNDYERNGTISVLKTKTGAGT</sequence>
<gene>
    <name evidence="1" type="ordered locus">CLOAM1758</name>
</gene>
<organism evidence="1 2">
    <name type="scientific">Cloacimonas acidaminovorans (strain Evry)</name>
    <dbReference type="NCBI Taxonomy" id="459349"/>
    <lineage>
        <taxon>Bacteria</taxon>
        <taxon>Pseudomonadati</taxon>
        <taxon>Candidatus Cloacimonadota</taxon>
        <taxon>Candidatus Cloacimonadia</taxon>
        <taxon>Candidatus Cloacimonadales</taxon>
        <taxon>Candidatus Cloacimonadaceae</taxon>
        <taxon>Candidatus Cloacimonas</taxon>
    </lineage>
</organism>
<accession>B0VJD9</accession>
<protein>
    <submittedName>
        <fullName evidence="1">Uncharacterized protein</fullName>
    </submittedName>
</protein>
<keyword evidence="2" id="KW-1185">Reference proteome</keyword>
<dbReference type="Proteomes" id="UP000002019">
    <property type="component" value="Chromosome"/>
</dbReference>
<reference evidence="1 2" key="1">
    <citation type="journal article" date="2008" name="J. Bacteriol.">
        <title>'Candidatus Cloacamonas acidaminovorans': genome sequence reconstruction provides a first glimpse of a new bacterial division.</title>
        <authorList>
            <person name="Pelletier E."/>
            <person name="Kreimeyer A."/>
            <person name="Bocs S."/>
            <person name="Rouy Z."/>
            <person name="Gyapay G."/>
            <person name="Chouari R."/>
            <person name="Riviere D."/>
            <person name="Ganesan A."/>
            <person name="Daegelen P."/>
            <person name="Sghir A."/>
            <person name="Cohen G.N."/>
            <person name="Medigue C."/>
            <person name="Weissenbach J."/>
            <person name="Le Paslier D."/>
        </authorList>
    </citation>
    <scope>NUCLEOTIDE SEQUENCE [LARGE SCALE GENOMIC DNA]</scope>
    <source>
        <strain evidence="2">Evry</strain>
    </source>
</reference>
<evidence type="ECO:0000313" key="2">
    <source>
        <dbReference type="Proteomes" id="UP000002019"/>
    </source>
</evidence>
<dbReference type="KEGG" id="caci:CLOAM1758"/>